<protein>
    <submittedName>
        <fullName evidence="3">Uncharacterized protein</fullName>
    </submittedName>
</protein>
<comment type="caution">
    <text evidence="3">The sequence shown here is derived from an EMBL/GenBank/DDBJ whole genome shotgun (WGS) entry which is preliminary data.</text>
</comment>
<dbReference type="Proteomes" id="UP000812966">
    <property type="component" value="Unassembled WGS sequence"/>
</dbReference>
<dbReference type="EMBL" id="JABELV010000015">
    <property type="protein sequence ID" value="KAG7570938.1"/>
    <property type="molecule type" value="Genomic_DNA"/>
</dbReference>
<evidence type="ECO:0000256" key="1">
    <source>
        <dbReference type="SAM" id="MobiDB-lite"/>
    </source>
</evidence>
<feature type="compositionally biased region" description="Basic and acidic residues" evidence="1">
    <location>
        <begin position="304"/>
        <end position="316"/>
    </location>
</feature>
<reference evidence="3" key="1">
    <citation type="submission" date="2020-04" db="EMBL/GenBank/DDBJ databases">
        <title>Analysis of mating type loci in Filobasidium floriforme.</title>
        <authorList>
            <person name="Nowrousian M."/>
        </authorList>
    </citation>
    <scope>NUCLEOTIDE SEQUENCE</scope>
    <source>
        <strain evidence="3">CBS 6242</strain>
    </source>
</reference>
<evidence type="ECO:0000256" key="2">
    <source>
        <dbReference type="SAM" id="Phobius"/>
    </source>
</evidence>
<feature type="compositionally biased region" description="Basic and acidic residues" evidence="1">
    <location>
        <begin position="330"/>
        <end position="348"/>
    </location>
</feature>
<proteinExistence type="predicted"/>
<keyword evidence="2" id="KW-0812">Transmembrane</keyword>
<gene>
    <name evidence="3" type="ORF">FFLO_01136</name>
</gene>
<keyword evidence="4" id="KW-1185">Reference proteome</keyword>
<keyword evidence="2" id="KW-0472">Membrane</keyword>
<evidence type="ECO:0000313" key="4">
    <source>
        <dbReference type="Proteomes" id="UP000812966"/>
    </source>
</evidence>
<feature type="transmembrane region" description="Helical" evidence="2">
    <location>
        <begin position="183"/>
        <end position="203"/>
    </location>
</feature>
<accession>A0A8K0NSP4</accession>
<organism evidence="3 4">
    <name type="scientific">Filobasidium floriforme</name>
    <dbReference type="NCBI Taxonomy" id="5210"/>
    <lineage>
        <taxon>Eukaryota</taxon>
        <taxon>Fungi</taxon>
        <taxon>Dikarya</taxon>
        <taxon>Basidiomycota</taxon>
        <taxon>Agaricomycotina</taxon>
        <taxon>Tremellomycetes</taxon>
        <taxon>Filobasidiales</taxon>
        <taxon>Filobasidiaceae</taxon>
        <taxon>Filobasidium</taxon>
    </lineage>
</organism>
<sequence>MSPTLWGLDLRQVHPAKFKSSYMWNNVYHLRRTKFIVYQLAMIFCVISESLGTAALSNYRDQAKDIARLETDGVAEWSGDYIGVASYNIFNGIFVAFVFGAAFFFDLIFPERREDKGIRRAWKWCAVATCFTTLASAIAMSVIFATRSSRISGTPEQVAYITQRLRETGSDPLNYRDNALAKASLAFLWPGWVACIAATWVLWKSDKWTVRNGPWSGSERRKREEEGCFDYPGLVQPAAGVPTNPPVTAAEVPTQMEVETSSQTTLNPAVPPTTATNADLEAGLHLKSASTSPANRLKPGQEGYDYHADKLADKGRGGGPTLRPSQVEAGVRRMGDKPRKEKVGAREK</sequence>
<dbReference type="AlphaFoldDB" id="A0A8K0NSP4"/>
<feature type="transmembrane region" description="Helical" evidence="2">
    <location>
        <begin position="89"/>
        <end position="109"/>
    </location>
</feature>
<name>A0A8K0NSP4_9TREE</name>
<feature type="transmembrane region" description="Helical" evidence="2">
    <location>
        <begin position="35"/>
        <end position="56"/>
    </location>
</feature>
<evidence type="ECO:0000313" key="3">
    <source>
        <dbReference type="EMBL" id="KAG7570938.1"/>
    </source>
</evidence>
<keyword evidence="2" id="KW-1133">Transmembrane helix</keyword>
<feature type="transmembrane region" description="Helical" evidence="2">
    <location>
        <begin position="121"/>
        <end position="145"/>
    </location>
</feature>
<feature type="region of interest" description="Disordered" evidence="1">
    <location>
        <begin position="288"/>
        <end position="348"/>
    </location>
</feature>